<dbReference type="EnsemblPlants" id="TuG1812G0300005839.01.T04">
    <property type="protein sequence ID" value="TuG1812G0300005839.01.T04"/>
    <property type="gene ID" value="TuG1812G0300005839.01"/>
</dbReference>
<dbReference type="EnsemblPlants" id="TuG1812G0300005839.01.T03">
    <property type="protein sequence ID" value="TuG1812G0300005839.01.T03"/>
    <property type="gene ID" value="TuG1812G0300005839.01"/>
</dbReference>
<reference evidence="2" key="2">
    <citation type="submission" date="2018-03" db="EMBL/GenBank/DDBJ databases">
        <title>The Triticum urartu genome reveals the dynamic nature of wheat genome evolution.</title>
        <authorList>
            <person name="Ling H."/>
            <person name="Ma B."/>
            <person name="Shi X."/>
            <person name="Liu H."/>
            <person name="Dong L."/>
            <person name="Sun H."/>
            <person name="Cao Y."/>
            <person name="Gao Q."/>
            <person name="Zheng S."/>
            <person name="Li Y."/>
            <person name="Yu Y."/>
            <person name="Du H."/>
            <person name="Qi M."/>
            <person name="Li Y."/>
            <person name="Yu H."/>
            <person name="Cui Y."/>
            <person name="Wang N."/>
            <person name="Chen C."/>
            <person name="Wu H."/>
            <person name="Zhao Y."/>
            <person name="Zhang J."/>
            <person name="Li Y."/>
            <person name="Zhou W."/>
            <person name="Zhang B."/>
            <person name="Hu W."/>
            <person name="Eijk M."/>
            <person name="Tang J."/>
            <person name="Witsenboer H."/>
            <person name="Zhao S."/>
            <person name="Li Z."/>
            <person name="Zhang A."/>
            <person name="Wang D."/>
            <person name="Liang C."/>
        </authorList>
    </citation>
    <scope>NUCLEOTIDE SEQUENCE [LARGE SCALE GENOMIC DNA]</scope>
    <source>
        <strain evidence="2">cv. G1812</strain>
    </source>
</reference>
<keyword evidence="3" id="KW-1185">Reference proteome</keyword>
<protein>
    <submittedName>
        <fullName evidence="2">Uncharacterized protein</fullName>
    </submittedName>
</protein>
<reference evidence="2" key="3">
    <citation type="submission" date="2022-06" db="UniProtKB">
        <authorList>
            <consortium name="EnsemblPlants"/>
        </authorList>
    </citation>
    <scope>IDENTIFICATION</scope>
</reference>
<accession>A0A8R7Q0C7</accession>
<dbReference type="Gramene" id="TuG1812G0300005839.01.T03">
    <property type="protein sequence ID" value="TuG1812G0300005839.01.T03"/>
    <property type="gene ID" value="TuG1812G0300005839.01"/>
</dbReference>
<organism evidence="2 3">
    <name type="scientific">Triticum urartu</name>
    <name type="common">Red wild einkorn</name>
    <name type="synonym">Crithodium urartu</name>
    <dbReference type="NCBI Taxonomy" id="4572"/>
    <lineage>
        <taxon>Eukaryota</taxon>
        <taxon>Viridiplantae</taxon>
        <taxon>Streptophyta</taxon>
        <taxon>Embryophyta</taxon>
        <taxon>Tracheophyta</taxon>
        <taxon>Spermatophyta</taxon>
        <taxon>Magnoliopsida</taxon>
        <taxon>Liliopsida</taxon>
        <taxon>Poales</taxon>
        <taxon>Poaceae</taxon>
        <taxon>BOP clade</taxon>
        <taxon>Pooideae</taxon>
        <taxon>Triticodae</taxon>
        <taxon>Triticeae</taxon>
        <taxon>Triticinae</taxon>
        <taxon>Triticum</taxon>
    </lineage>
</organism>
<feature type="compositionally biased region" description="Low complexity" evidence="1">
    <location>
        <begin position="71"/>
        <end position="83"/>
    </location>
</feature>
<dbReference type="AlphaFoldDB" id="A0A8R7Q0C7"/>
<evidence type="ECO:0000256" key="1">
    <source>
        <dbReference type="SAM" id="MobiDB-lite"/>
    </source>
</evidence>
<dbReference type="Gramene" id="TuG1812G0300005839.01.T02">
    <property type="protein sequence ID" value="TuG1812G0300005839.01.T02"/>
    <property type="gene ID" value="TuG1812G0300005839.01"/>
</dbReference>
<sequence>KKKPHTEDGLTSSPSRPRCPRRRHHPCRPLPVSSGATHHAPELPTVLSSLPSSQILCSRPLPPARNPIPMARVSGRASPASRASSRRCEGRHGPAAPHGFIMFLSHPLPFPSLPQLDSFPSCAGQRGGTLAGSTSSPWMTPLLRQDR</sequence>
<dbReference type="Gramene" id="TuG1812G0300005839.01.T04">
    <property type="protein sequence ID" value="TuG1812G0300005839.01.T04"/>
    <property type="gene ID" value="TuG1812G0300005839.01"/>
</dbReference>
<dbReference type="EnsemblPlants" id="TuG1812G0300005839.01.T01">
    <property type="protein sequence ID" value="TuG1812G0300005839.01.T01"/>
    <property type="gene ID" value="TuG1812G0300005839.01"/>
</dbReference>
<dbReference type="EnsemblPlants" id="TuG1812G0300005839.01.T02">
    <property type="protein sequence ID" value="TuG1812G0300005839.01.T02"/>
    <property type="gene ID" value="TuG1812G0300005839.01"/>
</dbReference>
<proteinExistence type="predicted"/>
<feature type="region of interest" description="Disordered" evidence="1">
    <location>
        <begin position="58"/>
        <end position="93"/>
    </location>
</feature>
<feature type="compositionally biased region" description="Basic residues" evidence="1">
    <location>
        <begin position="18"/>
        <end position="27"/>
    </location>
</feature>
<dbReference type="Proteomes" id="UP000015106">
    <property type="component" value="Chromosome 3"/>
</dbReference>
<evidence type="ECO:0000313" key="3">
    <source>
        <dbReference type="Proteomes" id="UP000015106"/>
    </source>
</evidence>
<name>A0A8R7Q0C7_TRIUA</name>
<reference evidence="3" key="1">
    <citation type="journal article" date="2013" name="Nature">
        <title>Draft genome of the wheat A-genome progenitor Triticum urartu.</title>
        <authorList>
            <person name="Ling H.Q."/>
            <person name="Zhao S."/>
            <person name="Liu D."/>
            <person name="Wang J."/>
            <person name="Sun H."/>
            <person name="Zhang C."/>
            <person name="Fan H."/>
            <person name="Li D."/>
            <person name="Dong L."/>
            <person name="Tao Y."/>
            <person name="Gao C."/>
            <person name="Wu H."/>
            <person name="Li Y."/>
            <person name="Cui Y."/>
            <person name="Guo X."/>
            <person name="Zheng S."/>
            <person name="Wang B."/>
            <person name="Yu K."/>
            <person name="Liang Q."/>
            <person name="Yang W."/>
            <person name="Lou X."/>
            <person name="Chen J."/>
            <person name="Feng M."/>
            <person name="Jian J."/>
            <person name="Zhang X."/>
            <person name="Luo G."/>
            <person name="Jiang Y."/>
            <person name="Liu J."/>
            <person name="Wang Z."/>
            <person name="Sha Y."/>
            <person name="Zhang B."/>
            <person name="Wu H."/>
            <person name="Tang D."/>
            <person name="Shen Q."/>
            <person name="Xue P."/>
            <person name="Zou S."/>
            <person name="Wang X."/>
            <person name="Liu X."/>
            <person name="Wang F."/>
            <person name="Yang Y."/>
            <person name="An X."/>
            <person name="Dong Z."/>
            <person name="Zhang K."/>
            <person name="Zhang X."/>
            <person name="Luo M.C."/>
            <person name="Dvorak J."/>
            <person name="Tong Y."/>
            <person name="Wang J."/>
            <person name="Yang H."/>
            <person name="Li Z."/>
            <person name="Wang D."/>
            <person name="Zhang A."/>
            <person name="Wang J."/>
        </authorList>
    </citation>
    <scope>NUCLEOTIDE SEQUENCE</scope>
    <source>
        <strain evidence="3">cv. G1812</strain>
    </source>
</reference>
<evidence type="ECO:0000313" key="2">
    <source>
        <dbReference type="EnsemblPlants" id="TuG1812G0300005839.01.T03"/>
    </source>
</evidence>
<dbReference type="Gramene" id="TuG1812G0300005839.01.T01">
    <property type="protein sequence ID" value="TuG1812G0300005839.01.T01"/>
    <property type="gene ID" value="TuG1812G0300005839.01"/>
</dbReference>
<feature type="region of interest" description="Disordered" evidence="1">
    <location>
        <begin position="1"/>
        <end position="45"/>
    </location>
</feature>
<feature type="region of interest" description="Disordered" evidence="1">
    <location>
        <begin position="119"/>
        <end position="147"/>
    </location>
</feature>